<dbReference type="GO" id="GO:0006281">
    <property type="term" value="P:DNA repair"/>
    <property type="evidence" value="ECO:0007669"/>
    <property type="project" value="UniProtKB-KW"/>
</dbReference>
<dbReference type="InterPro" id="IPR017871">
    <property type="entry name" value="ABC_transporter-like_CS"/>
</dbReference>
<keyword evidence="7" id="KW-0228">DNA excision</keyword>
<keyword evidence="2" id="KW-0963">Cytoplasm</keyword>
<organism evidence="19 20">
    <name type="scientific">Treponema ruminis</name>
    <dbReference type="NCBI Taxonomy" id="744515"/>
    <lineage>
        <taxon>Bacteria</taxon>
        <taxon>Pseudomonadati</taxon>
        <taxon>Spirochaetota</taxon>
        <taxon>Spirochaetia</taxon>
        <taxon>Spirochaetales</taxon>
        <taxon>Treponemataceae</taxon>
        <taxon>Treponema</taxon>
    </lineage>
</organism>
<evidence type="ECO:0000256" key="9">
    <source>
        <dbReference type="ARBA" id="ARBA00022833"/>
    </source>
</evidence>
<dbReference type="InterPro" id="IPR041552">
    <property type="entry name" value="UvrA_DNA-bd"/>
</dbReference>
<evidence type="ECO:0000256" key="12">
    <source>
        <dbReference type="ARBA" id="ARBA00023125"/>
    </source>
</evidence>
<dbReference type="GO" id="GO:0004518">
    <property type="term" value="F:nuclease activity"/>
    <property type="evidence" value="ECO:0007669"/>
    <property type="project" value="UniProtKB-KW"/>
</dbReference>
<keyword evidence="13" id="KW-0234">DNA repair</keyword>
<evidence type="ECO:0000256" key="1">
    <source>
        <dbReference type="ARBA" id="ARBA00004496"/>
    </source>
</evidence>
<dbReference type="GO" id="GO:0008270">
    <property type="term" value="F:zinc ion binding"/>
    <property type="evidence" value="ECO:0007669"/>
    <property type="project" value="UniProtKB-KW"/>
</dbReference>
<keyword evidence="20" id="KW-1185">Reference proteome</keyword>
<reference evidence="19 20" key="1">
    <citation type="submission" date="2020-08" db="EMBL/GenBank/DDBJ databases">
        <title>Genomic Encyclopedia of Type Strains, Phase IV (KMG-IV): sequencing the most valuable type-strain genomes for metagenomic binning, comparative biology and taxonomic classification.</title>
        <authorList>
            <person name="Goeker M."/>
        </authorList>
    </citation>
    <scope>NUCLEOTIDE SEQUENCE [LARGE SCALE GENOMIC DNA]</scope>
    <source>
        <strain evidence="19 20">DSM 103462</strain>
    </source>
</reference>
<evidence type="ECO:0000256" key="15">
    <source>
        <dbReference type="ARBA" id="ARBA00039316"/>
    </source>
</evidence>
<dbReference type="PROSITE" id="PS50893">
    <property type="entry name" value="ABC_TRANSPORTER_2"/>
    <property type="match status" value="1"/>
</dbReference>
<keyword evidence="6" id="KW-0227">DNA damage</keyword>
<evidence type="ECO:0000256" key="3">
    <source>
        <dbReference type="ARBA" id="ARBA00022723"/>
    </source>
</evidence>
<dbReference type="PROSITE" id="PS00211">
    <property type="entry name" value="ABC_TRANSPORTER_1"/>
    <property type="match status" value="1"/>
</dbReference>
<dbReference type="Gene3D" id="1.20.1580.10">
    <property type="entry name" value="ABC transporter ATPase like domain"/>
    <property type="match status" value="2"/>
</dbReference>
<comment type="caution">
    <text evidence="19">The sequence shown here is derived from an EMBL/GenBank/DDBJ whole genome shotgun (WGS) entry which is preliminary data.</text>
</comment>
<evidence type="ECO:0000256" key="6">
    <source>
        <dbReference type="ARBA" id="ARBA00022763"/>
    </source>
</evidence>
<feature type="region of interest" description="Disordered" evidence="17">
    <location>
        <begin position="760"/>
        <end position="783"/>
    </location>
</feature>
<dbReference type="Gene3D" id="3.40.50.300">
    <property type="entry name" value="P-loop containing nucleotide triphosphate hydrolases"/>
    <property type="match status" value="2"/>
</dbReference>
<dbReference type="InterPro" id="IPR027417">
    <property type="entry name" value="P-loop_NTPase"/>
</dbReference>
<evidence type="ECO:0000259" key="18">
    <source>
        <dbReference type="PROSITE" id="PS50893"/>
    </source>
</evidence>
<proteinExistence type="inferred from homology"/>
<comment type="similarity">
    <text evidence="14">Belongs to the ABC transporter superfamily. UvrA family.</text>
</comment>
<evidence type="ECO:0000256" key="5">
    <source>
        <dbReference type="ARBA" id="ARBA00022741"/>
    </source>
</evidence>
<dbReference type="Proteomes" id="UP000518887">
    <property type="component" value="Unassembled WGS sequence"/>
</dbReference>
<feature type="domain" description="ABC transporter" evidence="18">
    <location>
        <begin position="461"/>
        <end position="778"/>
    </location>
</feature>
<dbReference type="EMBL" id="JACHFQ010000001">
    <property type="protein sequence ID" value="MBB5225032.1"/>
    <property type="molecule type" value="Genomic_DNA"/>
</dbReference>
<comment type="subcellular location">
    <subcellularLocation>
        <location evidence="1">Cytoplasm</location>
    </subcellularLocation>
</comment>
<dbReference type="GO" id="GO:0005524">
    <property type="term" value="F:ATP binding"/>
    <property type="evidence" value="ECO:0007669"/>
    <property type="project" value="UniProtKB-KW"/>
</dbReference>
<dbReference type="Gene3D" id="1.10.8.280">
    <property type="entry name" value="ABC transporter ATPase domain-like"/>
    <property type="match status" value="1"/>
</dbReference>
<dbReference type="AlphaFoldDB" id="A0A7W8LL27"/>
<keyword evidence="9" id="KW-0862">Zinc</keyword>
<dbReference type="Pfam" id="PF00005">
    <property type="entry name" value="ABC_tran"/>
    <property type="match status" value="1"/>
</dbReference>
<dbReference type="Pfam" id="PF17755">
    <property type="entry name" value="UvrA_DNA-bind"/>
    <property type="match status" value="1"/>
</dbReference>
<evidence type="ECO:0000256" key="16">
    <source>
        <dbReference type="ARBA" id="ARBA00042156"/>
    </source>
</evidence>
<keyword evidence="3" id="KW-0479">Metal-binding</keyword>
<dbReference type="PANTHER" id="PTHR43152">
    <property type="entry name" value="UVRABC SYSTEM PROTEIN A"/>
    <property type="match status" value="1"/>
</dbReference>
<keyword evidence="8" id="KW-0863">Zinc-finger</keyword>
<protein>
    <recommendedName>
        <fullName evidence="15">UvrABC system protein A</fullName>
    </recommendedName>
    <alternativeName>
        <fullName evidence="16">Excinuclease ABC subunit A</fullName>
    </alternativeName>
</protein>
<evidence type="ECO:0000313" key="19">
    <source>
        <dbReference type="EMBL" id="MBB5225032.1"/>
    </source>
</evidence>
<dbReference type="GO" id="GO:0003677">
    <property type="term" value="F:DNA binding"/>
    <property type="evidence" value="ECO:0007669"/>
    <property type="project" value="UniProtKB-KW"/>
</dbReference>
<sequence>MNGVENKESIIITDASENNLKHISLSIPLQTFNCVTGVSGCGKSSLVYDTIYAESQRAFLESMSGNMFGQKLMGKPKVESIENLRPAFNVSQNYYNFNPRSTVGTVSDISHYLRSLFALILSFEFKEKLTENFFSSNNPDNFCPVCKGLGEEFAVSEKLLIPDKTRKLKDGGILYYKGTKASLEHKLLMAICEKYNIDVEKQIDELSTDELHNLLYREEETVFHLSFKNIKGRYRQKDIRSKGAVTELKEKLSDIETPSTFAGIKKYLIKQKCSACQGSRFNDDNEKFKICGKSIAEVESISFFDLNNWLSKVFDEYKAGSLSEAVNPLLKQIEQRVALLLTLNVGYLTAARNIPSLSGGETQRVRIANQLNCPLKDIIYILDEPCKGLHWKNVDNIINATRNLVKKGNTVIAIEHNKQYISQAENIIELGPVGGPEGGYIISEGKKPSTNKYILSFKEEKAFSNFFELKNITFRNIKNQNVSFPIQGITCITGVSGSGKSTLISVVQECFDSKENVHCDYFDGSKKIKKSYFVNQKPIGKTPRSTVVSYLEIYDEIREIFAQTESAKRRGLGSGNFSINVNSGRCECCLGTGMQKIELKYLPDSYIVCPVCGGKRFSSQILQVQYKGKNISEILDSPIDGIADLFVEHKEIYEKILCMKNIGLGYIKLGQFSMNLSGGESQRIKLARALGSKSNAGNLYILDEPTSGLNETDIDKFKKIILELQKNGETIIMVEHNPEFIAAVADYIVDFGEKAGDEGGKIVSQGNTKSVFNSPQSSWAGLR</sequence>
<dbReference type="GO" id="GO:0005737">
    <property type="term" value="C:cytoplasm"/>
    <property type="evidence" value="ECO:0007669"/>
    <property type="project" value="UniProtKB-SubCell"/>
</dbReference>
<keyword evidence="10" id="KW-0067">ATP-binding</keyword>
<evidence type="ECO:0000256" key="8">
    <source>
        <dbReference type="ARBA" id="ARBA00022771"/>
    </source>
</evidence>
<evidence type="ECO:0000256" key="7">
    <source>
        <dbReference type="ARBA" id="ARBA00022769"/>
    </source>
</evidence>
<gene>
    <name evidence="19" type="ORF">HNP76_000372</name>
</gene>
<keyword evidence="11" id="KW-0267">Excision nuclease</keyword>
<dbReference type="SMART" id="SM00382">
    <property type="entry name" value="AAA"/>
    <property type="match status" value="1"/>
</dbReference>
<dbReference type="InterPro" id="IPR003593">
    <property type="entry name" value="AAA+_ATPase"/>
</dbReference>
<dbReference type="GO" id="GO:0016887">
    <property type="term" value="F:ATP hydrolysis activity"/>
    <property type="evidence" value="ECO:0007669"/>
    <property type="project" value="InterPro"/>
</dbReference>
<evidence type="ECO:0000256" key="17">
    <source>
        <dbReference type="SAM" id="MobiDB-lite"/>
    </source>
</evidence>
<dbReference type="PANTHER" id="PTHR43152:SF3">
    <property type="entry name" value="UVRABC SYSTEM PROTEIN A"/>
    <property type="match status" value="1"/>
</dbReference>
<evidence type="ECO:0000313" key="20">
    <source>
        <dbReference type="Proteomes" id="UP000518887"/>
    </source>
</evidence>
<accession>A0A7W8LL27</accession>
<keyword evidence="4" id="KW-0677">Repeat</keyword>
<dbReference type="InterPro" id="IPR003439">
    <property type="entry name" value="ABC_transporter-like_ATP-bd"/>
</dbReference>
<evidence type="ECO:0000256" key="14">
    <source>
        <dbReference type="ARBA" id="ARBA00038000"/>
    </source>
</evidence>
<name>A0A7W8LL27_9SPIR</name>
<keyword evidence="5" id="KW-0547">Nucleotide-binding</keyword>
<keyword evidence="12" id="KW-0238">DNA-binding</keyword>
<evidence type="ECO:0000256" key="10">
    <source>
        <dbReference type="ARBA" id="ARBA00022840"/>
    </source>
</evidence>
<dbReference type="SUPFAM" id="SSF52540">
    <property type="entry name" value="P-loop containing nucleoside triphosphate hydrolases"/>
    <property type="match status" value="2"/>
</dbReference>
<evidence type="ECO:0000256" key="13">
    <source>
        <dbReference type="ARBA" id="ARBA00023204"/>
    </source>
</evidence>
<evidence type="ECO:0000256" key="11">
    <source>
        <dbReference type="ARBA" id="ARBA00022881"/>
    </source>
</evidence>
<dbReference type="RefSeq" id="WP_221301043.1">
    <property type="nucleotide sequence ID" value="NZ_JACHFQ010000001.1"/>
</dbReference>
<evidence type="ECO:0000256" key="4">
    <source>
        <dbReference type="ARBA" id="ARBA00022737"/>
    </source>
</evidence>
<evidence type="ECO:0000256" key="2">
    <source>
        <dbReference type="ARBA" id="ARBA00022490"/>
    </source>
</evidence>
<feature type="compositionally biased region" description="Polar residues" evidence="17">
    <location>
        <begin position="764"/>
        <end position="783"/>
    </location>
</feature>